<dbReference type="PANTHER" id="PTHR45528:SF9">
    <property type="entry name" value="SENSOR HISTIDINE KINASE YBDK"/>
    <property type="match status" value="1"/>
</dbReference>
<keyword evidence="9" id="KW-0547">Nucleotide-binding</keyword>
<dbReference type="SUPFAM" id="SSF47384">
    <property type="entry name" value="Homodimeric domain of signal transducing histidine kinase"/>
    <property type="match status" value="1"/>
</dbReference>
<dbReference type="Pfam" id="PF00672">
    <property type="entry name" value="HAMP"/>
    <property type="match status" value="1"/>
</dbReference>
<keyword evidence="5" id="KW-1003">Cell membrane</keyword>
<evidence type="ECO:0000256" key="2">
    <source>
        <dbReference type="ARBA" id="ARBA00004651"/>
    </source>
</evidence>
<dbReference type="InterPro" id="IPR050398">
    <property type="entry name" value="HssS/ArlS-like"/>
</dbReference>
<dbReference type="SUPFAM" id="SSF158472">
    <property type="entry name" value="HAMP domain-like"/>
    <property type="match status" value="1"/>
</dbReference>
<dbReference type="PROSITE" id="PS50885">
    <property type="entry name" value="HAMP"/>
    <property type="match status" value="1"/>
</dbReference>
<dbReference type="CDD" id="cd00082">
    <property type="entry name" value="HisKA"/>
    <property type="match status" value="1"/>
</dbReference>
<keyword evidence="6" id="KW-0597">Phosphoprotein</keyword>
<keyword evidence="14 15" id="KW-0472">Membrane</keyword>
<dbReference type="PROSITE" id="PS50109">
    <property type="entry name" value="HIS_KIN"/>
    <property type="match status" value="1"/>
</dbReference>
<keyword evidence="12 15" id="KW-1133">Transmembrane helix</keyword>
<evidence type="ECO:0000256" key="13">
    <source>
        <dbReference type="ARBA" id="ARBA00023012"/>
    </source>
</evidence>
<comment type="subcellular location">
    <subcellularLocation>
        <location evidence="2">Cell membrane</location>
        <topology evidence="2">Multi-pass membrane protein</topology>
    </subcellularLocation>
</comment>
<dbReference type="Gene3D" id="1.10.287.130">
    <property type="match status" value="1"/>
</dbReference>
<name>A0AAT9G9D2_9RICK</name>
<dbReference type="PANTHER" id="PTHR45528">
    <property type="entry name" value="SENSOR HISTIDINE KINASE CPXA"/>
    <property type="match status" value="1"/>
</dbReference>
<feature type="transmembrane region" description="Helical" evidence="15">
    <location>
        <begin position="201"/>
        <end position="220"/>
    </location>
</feature>
<dbReference type="InterPro" id="IPR003594">
    <property type="entry name" value="HATPase_dom"/>
</dbReference>
<dbReference type="Pfam" id="PF19312">
    <property type="entry name" value="NtrY_N"/>
    <property type="match status" value="1"/>
</dbReference>
<sequence length="615" mass="69768">MLNYFYRDLKKYCSSGKLIFVLIIVAIILACSTYYVISIESKSLGPDPSRVIGLILVDLAVFLLLGILLARKFLRDFIDKGERETSSKLQNRIIIAFSLIATIPTIIVSVFSAYFFNFGIQSWFDKKISAVLDQSIIVAESYIDEHKLQLRETALSVADDLTEMYYNLIHNPLSFNEALNTEVEMRSLDEAIVFHRPTNTVIANTFLSFAISFATIPAHLMKRAELGEIVEIKSDPKKIRMLTKLKDHNDIYLLVGRLIDAKIIDHIDKTNGAAEEYYRLKKHISSMQIKFSIVFIFIALLLLLAAISWGMIFATKIVKPIRKLVIATEKVKNGDLTIQVPEDLVNKDEISVLSSAFNRMIKQIDHQQRDLVIAQRALAWSDVARKVAHEIKNPLTPIHLASERLLRKFSNQVEDKTEFNKYIQMIVRHTDDIKKIVSEFVNFARLPAPIFMDCDLVILIKNMVESRKLINDKISYKFITNDQYIDFICDTTQINQIMVNLLKNAEESIGLTKFQQGVIVVSITKSNHQITITVNDNGVGFQANLIDRATEAYITTRSKGTGLGLAIIKKIAQDHCATLELANKYEGGAVVNITFNLDELKLKINNSKSINHIFT</sequence>
<evidence type="ECO:0000256" key="8">
    <source>
        <dbReference type="ARBA" id="ARBA00022692"/>
    </source>
</evidence>
<dbReference type="PRINTS" id="PR00344">
    <property type="entry name" value="BCTRLSENSOR"/>
</dbReference>
<dbReference type="InterPro" id="IPR036890">
    <property type="entry name" value="HATPase_C_sf"/>
</dbReference>
<evidence type="ECO:0000256" key="11">
    <source>
        <dbReference type="ARBA" id="ARBA00022840"/>
    </source>
</evidence>
<accession>A0AAT9G9D2</accession>
<dbReference type="CDD" id="cd06225">
    <property type="entry name" value="HAMP"/>
    <property type="match status" value="1"/>
</dbReference>
<evidence type="ECO:0000256" key="14">
    <source>
        <dbReference type="ARBA" id="ARBA00023136"/>
    </source>
</evidence>
<dbReference type="SMART" id="SM00388">
    <property type="entry name" value="HisKA"/>
    <property type="match status" value="1"/>
</dbReference>
<organism evidence="18">
    <name type="scientific">Candidatus Tisiphia endosymbiont of Sergentomyia squamirostris</name>
    <dbReference type="NCBI Taxonomy" id="3113639"/>
    <lineage>
        <taxon>Bacteria</taxon>
        <taxon>Pseudomonadati</taxon>
        <taxon>Pseudomonadota</taxon>
        <taxon>Alphaproteobacteria</taxon>
        <taxon>Rickettsiales</taxon>
        <taxon>Rickettsiaceae</taxon>
        <taxon>Rickettsieae</taxon>
        <taxon>Candidatus Tisiphia</taxon>
    </lineage>
</organism>
<feature type="transmembrane region" description="Helical" evidence="15">
    <location>
        <begin position="18"/>
        <end position="37"/>
    </location>
</feature>
<evidence type="ECO:0000256" key="12">
    <source>
        <dbReference type="ARBA" id="ARBA00022989"/>
    </source>
</evidence>
<dbReference type="Gene3D" id="3.30.565.10">
    <property type="entry name" value="Histidine kinase-like ATPase, C-terminal domain"/>
    <property type="match status" value="1"/>
</dbReference>
<comment type="catalytic activity">
    <reaction evidence="1">
        <text>ATP + protein L-histidine = ADP + protein N-phospho-L-histidine.</text>
        <dbReference type="EC" id="2.7.13.3"/>
    </reaction>
</comment>
<dbReference type="Pfam" id="PF02518">
    <property type="entry name" value="HATPase_c"/>
    <property type="match status" value="1"/>
</dbReference>
<evidence type="ECO:0000259" key="16">
    <source>
        <dbReference type="PROSITE" id="PS50109"/>
    </source>
</evidence>
<dbReference type="InterPro" id="IPR036097">
    <property type="entry name" value="HisK_dim/P_sf"/>
</dbReference>
<dbReference type="AlphaFoldDB" id="A0AAT9G9D2"/>
<evidence type="ECO:0000256" key="7">
    <source>
        <dbReference type="ARBA" id="ARBA00022679"/>
    </source>
</evidence>
<evidence type="ECO:0000259" key="17">
    <source>
        <dbReference type="PROSITE" id="PS50885"/>
    </source>
</evidence>
<feature type="transmembrane region" description="Helical" evidence="15">
    <location>
        <begin position="93"/>
        <end position="116"/>
    </location>
</feature>
<keyword evidence="7" id="KW-0808">Transferase</keyword>
<evidence type="ECO:0000256" key="1">
    <source>
        <dbReference type="ARBA" id="ARBA00000085"/>
    </source>
</evidence>
<evidence type="ECO:0000256" key="6">
    <source>
        <dbReference type="ARBA" id="ARBA00022553"/>
    </source>
</evidence>
<dbReference type="GO" id="GO:0005524">
    <property type="term" value="F:ATP binding"/>
    <property type="evidence" value="ECO:0007669"/>
    <property type="project" value="UniProtKB-KW"/>
</dbReference>
<keyword evidence="13" id="KW-0902">Two-component regulatory system</keyword>
<evidence type="ECO:0000256" key="10">
    <source>
        <dbReference type="ARBA" id="ARBA00022777"/>
    </source>
</evidence>
<dbReference type="InterPro" id="IPR003660">
    <property type="entry name" value="HAMP_dom"/>
</dbReference>
<dbReference type="InterPro" id="IPR045671">
    <property type="entry name" value="NtrY-like_N"/>
</dbReference>
<feature type="domain" description="Histidine kinase" evidence="16">
    <location>
        <begin position="386"/>
        <end position="599"/>
    </location>
</feature>
<evidence type="ECO:0000256" key="15">
    <source>
        <dbReference type="SAM" id="Phobius"/>
    </source>
</evidence>
<dbReference type="GO" id="GO:0000155">
    <property type="term" value="F:phosphorelay sensor kinase activity"/>
    <property type="evidence" value="ECO:0007669"/>
    <property type="project" value="InterPro"/>
</dbReference>
<evidence type="ECO:0000256" key="3">
    <source>
        <dbReference type="ARBA" id="ARBA00012438"/>
    </source>
</evidence>
<dbReference type="EMBL" id="AP029170">
    <property type="protein sequence ID" value="BFD46429.1"/>
    <property type="molecule type" value="Genomic_DNA"/>
</dbReference>
<dbReference type="SMART" id="SM00304">
    <property type="entry name" value="HAMP"/>
    <property type="match status" value="1"/>
</dbReference>
<evidence type="ECO:0000313" key="18">
    <source>
        <dbReference type="EMBL" id="BFD46429.1"/>
    </source>
</evidence>
<proteinExistence type="predicted"/>
<dbReference type="InterPro" id="IPR005467">
    <property type="entry name" value="His_kinase_dom"/>
</dbReference>
<reference evidence="18" key="1">
    <citation type="submission" date="2024-01" db="EMBL/GenBank/DDBJ databases">
        <title>Sequencing the genomes of a sandfly, Sergentomyia squamirostris, and its two endosymbionts.</title>
        <authorList>
            <person name="Itokawa K."/>
            <person name="Sanjoba C."/>
        </authorList>
    </citation>
    <scope>NUCLEOTIDE SEQUENCE</scope>
    <source>
        <strain evidence="18">RiSSQ</strain>
    </source>
</reference>
<dbReference type="InterPro" id="IPR004358">
    <property type="entry name" value="Sig_transdc_His_kin-like_C"/>
</dbReference>
<keyword evidence="11" id="KW-0067">ATP-binding</keyword>
<dbReference type="SMART" id="SM00387">
    <property type="entry name" value="HATPase_c"/>
    <property type="match status" value="1"/>
</dbReference>
<dbReference type="SUPFAM" id="SSF55874">
    <property type="entry name" value="ATPase domain of HSP90 chaperone/DNA topoisomerase II/histidine kinase"/>
    <property type="match status" value="1"/>
</dbReference>
<gene>
    <name evidence="18" type="ORF">DMENIID0002_10750</name>
</gene>
<dbReference type="GO" id="GO:0005886">
    <property type="term" value="C:plasma membrane"/>
    <property type="evidence" value="ECO:0007669"/>
    <property type="project" value="UniProtKB-SubCell"/>
</dbReference>
<feature type="transmembrane region" description="Helical" evidence="15">
    <location>
        <begin position="49"/>
        <end position="70"/>
    </location>
</feature>
<dbReference type="EC" id="2.7.13.3" evidence="3"/>
<feature type="domain" description="HAMP" evidence="17">
    <location>
        <begin position="315"/>
        <end position="369"/>
    </location>
</feature>
<feature type="transmembrane region" description="Helical" evidence="15">
    <location>
        <begin position="291"/>
        <end position="314"/>
    </location>
</feature>
<dbReference type="PROSITE" id="PS51257">
    <property type="entry name" value="PROKAR_LIPOPROTEIN"/>
    <property type="match status" value="1"/>
</dbReference>
<keyword evidence="8 15" id="KW-0812">Transmembrane</keyword>
<evidence type="ECO:0000256" key="5">
    <source>
        <dbReference type="ARBA" id="ARBA00022475"/>
    </source>
</evidence>
<dbReference type="Pfam" id="PF00512">
    <property type="entry name" value="HisKA"/>
    <property type="match status" value="1"/>
</dbReference>
<evidence type="ECO:0000256" key="9">
    <source>
        <dbReference type="ARBA" id="ARBA00022741"/>
    </source>
</evidence>
<dbReference type="Gene3D" id="6.10.340.10">
    <property type="match status" value="1"/>
</dbReference>
<dbReference type="InterPro" id="IPR003661">
    <property type="entry name" value="HisK_dim/P_dom"/>
</dbReference>
<evidence type="ECO:0000256" key="4">
    <source>
        <dbReference type="ARBA" id="ARBA00019748"/>
    </source>
</evidence>
<keyword evidence="10 18" id="KW-0418">Kinase</keyword>
<protein>
    <recommendedName>
        <fullName evidence="4">Putative sensor histidine kinase NtrY-like</fullName>
        <ecNumber evidence="3">2.7.13.3</ecNumber>
    </recommendedName>
</protein>